<reference evidence="4 5" key="1">
    <citation type="submission" date="2020-04" db="EMBL/GenBank/DDBJ databases">
        <title>Ferrimonas sp. S7 isolated from sea water.</title>
        <authorList>
            <person name="Bae S.S."/>
            <person name="Baek K."/>
        </authorList>
    </citation>
    <scope>NUCLEOTIDE SEQUENCE [LARGE SCALE GENOMIC DNA]</scope>
    <source>
        <strain evidence="4 5">S7</strain>
    </source>
</reference>
<dbReference type="InterPro" id="IPR052553">
    <property type="entry name" value="CbiG_hydrolase"/>
</dbReference>
<dbReference type="Gene3D" id="3.40.50.11220">
    <property type="match status" value="1"/>
</dbReference>
<dbReference type="RefSeq" id="WP_168659571.1">
    <property type="nucleotide sequence ID" value="NZ_CP051180.1"/>
</dbReference>
<name>A0A6H1UB77_9GAMM</name>
<keyword evidence="5" id="KW-1185">Reference proteome</keyword>
<dbReference type="GO" id="GO:0009236">
    <property type="term" value="P:cobalamin biosynthetic process"/>
    <property type="evidence" value="ECO:0007669"/>
    <property type="project" value="InterPro"/>
</dbReference>
<dbReference type="InterPro" id="IPR002750">
    <property type="entry name" value="CobE/GbiG_C"/>
</dbReference>
<dbReference type="AlphaFoldDB" id="A0A6H1UB77"/>
<dbReference type="Pfam" id="PF01890">
    <property type="entry name" value="CbiG_C"/>
    <property type="match status" value="1"/>
</dbReference>
<dbReference type="InterPro" id="IPR021744">
    <property type="entry name" value="CbiG_N"/>
</dbReference>
<evidence type="ECO:0000259" key="2">
    <source>
        <dbReference type="Pfam" id="PF11760"/>
    </source>
</evidence>
<sequence>MSLAIHAITRNGTQLAEQLMAALPPAHGFAMYPQEGGAASTITGSFKAHFGAIFNDFGAHLCICSVGIMTRVLADLATNKRDDPAVICMDEQGQFVVPVLSGHRGGANAWAMRIAEVVGGQAVITTASDASATLAVDLLGAAYGWQLDPCCEDDITAVSAAVVNNQPVYFEQTSGHRQWWPHQKPWPTHWLSSADGATARVVISHSTDTPAFAGPTVIWRPSVLDLGIGCDRNTPQHVIAAAVTAFCQQHQLSPLSIRRINSIDLKADEVGLIGYAKQIGVPFRCYHKQQLANVAGIENPSATVERCIGVSSVAEAACLFGSGCSTLLAPKFKFKAHGFNVTVAACVEQAVKPAASMLQQAKPMKGYRYHLILCGGRHCDDGNGKSFASKLRRLAAVELAPEQRLKITRSYCVGGCRTGLRAVLYRHDQQTDPNHGVWLQHLEDMPFGQWRALFQALPSKQRWTELLEPQFIAQTACLSEAR</sequence>
<evidence type="ECO:0000259" key="3">
    <source>
        <dbReference type="Pfam" id="PF11761"/>
    </source>
</evidence>
<dbReference type="InterPro" id="IPR021745">
    <property type="entry name" value="CbiG_mid"/>
</dbReference>
<dbReference type="InterPro" id="IPR036518">
    <property type="entry name" value="CobE/GbiG_C_sf"/>
</dbReference>
<dbReference type="PANTHER" id="PTHR37477:SF1">
    <property type="entry name" value="COBALT-PRECORRIN-5A HYDROLASE"/>
    <property type="match status" value="1"/>
</dbReference>
<evidence type="ECO:0000313" key="5">
    <source>
        <dbReference type="Proteomes" id="UP000501602"/>
    </source>
</evidence>
<organism evidence="4 5">
    <name type="scientific">Ferrimonas lipolytica</name>
    <dbReference type="NCBI Taxonomy" id="2724191"/>
    <lineage>
        <taxon>Bacteria</taxon>
        <taxon>Pseudomonadati</taxon>
        <taxon>Pseudomonadota</taxon>
        <taxon>Gammaproteobacteria</taxon>
        <taxon>Alteromonadales</taxon>
        <taxon>Ferrimonadaceae</taxon>
        <taxon>Ferrimonas</taxon>
    </lineage>
</organism>
<proteinExistence type="predicted"/>
<dbReference type="Proteomes" id="UP000501602">
    <property type="component" value="Chromosome"/>
</dbReference>
<gene>
    <name evidence="4" type="ORF">HER31_05035</name>
</gene>
<evidence type="ECO:0000313" key="4">
    <source>
        <dbReference type="EMBL" id="QIZ76311.1"/>
    </source>
</evidence>
<dbReference type="SUPFAM" id="SSF159672">
    <property type="entry name" value="CbiG N-terminal domain-like"/>
    <property type="match status" value="1"/>
</dbReference>
<dbReference type="Pfam" id="PF11761">
    <property type="entry name" value="CbiG_mid"/>
    <property type="match status" value="1"/>
</dbReference>
<dbReference type="EMBL" id="CP051180">
    <property type="protein sequence ID" value="QIZ76311.1"/>
    <property type="molecule type" value="Genomic_DNA"/>
</dbReference>
<dbReference type="Pfam" id="PF11760">
    <property type="entry name" value="CbiG_N"/>
    <property type="match status" value="1"/>
</dbReference>
<accession>A0A6H1UB77</accession>
<evidence type="ECO:0000259" key="1">
    <source>
        <dbReference type="Pfam" id="PF01890"/>
    </source>
</evidence>
<feature type="domain" description="Cobalamin biosynthesis central region" evidence="3">
    <location>
        <begin position="135"/>
        <end position="221"/>
    </location>
</feature>
<dbReference type="KEGG" id="fes:HER31_05035"/>
<dbReference type="InterPro" id="IPR038029">
    <property type="entry name" value="GbiG_N_sf"/>
</dbReference>
<feature type="domain" description="CobE/GbiG C-terminal" evidence="1">
    <location>
        <begin position="226"/>
        <end position="344"/>
    </location>
</feature>
<dbReference type="SUPFAM" id="SSF159664">
    <property type="entry name" value="CobE/GbiG C-terminal domain-like"/>
    <property type="match status" value="1"/>
</dbReference>
<feature type="domain" description="Cobalamin synthesis G N-terminal" evidence="2">
    <location>
        <begin position="49"/>
        <end position="129"/>
    </location>
</feature>
<dbReference type="PANTHER" id="PTHR37477">
    <property type="entry name" value="COBALT-PRECORRIN-5A HYDROLASE"/>
    <property type="match status" value="1"/>
</dbReference>
<dbReference type="Gene3D" id="3.30.420.180">
    <property type="entry name" value="CobE/GbiG C-terminal domain"/>
    <property type="match status" value="1"/>
</dbReference>
<protein>
    <submittedName>
        <fullName evidence="4">Cobalamin biosynthesis protein CbiG</fullName>
    </submittedName>
</protein>